<dbReference type="VEuPathDB" id="FungiDB:MSYG_2240"/>
<dbReference type="PANTHER" id="PTHR28307">
    <property type="entry name" value="PROTEIN PAL1"/>
    <property type="match status" value="1"/>
</dbReference>
<feature type="compositionally biased region" description="Polar residues" evidence="1">
    <location>
        <begin position="275"/>
        <end position="295"/>
    </location>
</feature>
<feature type="region of interest" description="Disordered" evidence="1">
    <location>
        <begin position="247"/>
        <end position="329"/>
    </location>
</feature>
<dbReference type="PANTHER" id="PTHR28307:SF2">
    <property type="entry name" value="PROTEIN PAL1"/>
    <property type="match status" value="1"/>
</dbReference>
<dbReference type="OrthoDB" id="5352132at2759"/>
<feature type="signal peptide" evidence="2">
    <location>
        <begin position="1"/>
        <end position="19"/>
    </location>
</feature>
<dbReference type="Pfam" id="PF08316">
    <property type="entry name" value="Pal1"/>
    <property type="match status" value="1"/>
</dbReference>
<proteinExistence type="predicted"/>
<name>A0A1M8A6B1_MALS4</name>
<sequence>MVCIMVVYFMCAWMPRACWQRARIKLFGSRTIWARSECTLPVLLVNTPAHANVSPHTFFLSNREKHSCWCRPRLPRRRGTNHLTPQQAGRPLRNHQYSTGPPDSMSGVPRVDVGAPAPPPKSRKSGVKSKGKSKKKDAIRKSQYVDPQIVNGPDASHHSRLDIIDQLDISGLTGASLFHHDSPYDACSPQFNRGTRTAPVRAFDRSVDPVTKALLESHQQREGGMPDAEDPSREQLHELSEISANQDDMGISGYADPNTAQGELMGTGTEPWQEFLNSSPYQQKSTTPSPLSQPQEFGDMESILRGGRRRADNASSRNEGLDAPSETYDIMSVSRKDNAAIGRSKSLMGRLRRLKLDPVEASMPESTARSTAVGSRRENQIRHVPQAAAPLSSSIAPTTVTLPTDSAGASAGQTGPGVFPLQPEATAATSQRAMAPTFTPPRASDAPPPLPPKVSVQQESSAAMQQRSSMSERRASDSREKQNEMPSRGGGLFRRFTTQHRGPSRG</sequence>
<evidence type="ECO:0000256" key="1">
    <source>
        <dbReference type="SAM" id="MobiDB-lite"/>
    </source>
</evidence>
<organism evidence="3 4">
    <name type="scientific">Malassezia sympodialis (strain ATCC 42132)</name>
    <name type="common">Atopic eczema-associated yeast</name>
    <dbReference type="NCBI Taxonomy" id="1230383"/>
    <lineage>
        <taxon>Eukaryota</taxon>
        <taxon>Fungi</taxon>
        <taxon>Dikarya</taxon>
        <taxon>Basidiomycota</taxon>
        <taxon>Ustilaginomycotina</taxon>
        <taxon>Malasseziomycetes</taxon>
        <taxon>Malasseziales</taxon>
        <taxon>Malasseziaceae</taxon>
        <taxon>Malassezia</taxon>
    </lineage>
</organism>
<evidence type="ECO:0000313" key="3">
    <source>
        <dbReference type="EMBL" id="SHO77898.1"/>
    </source>
</evidence>
<gene>
    <name evidence="3" type="ORF">MSYG_2240</name>
</gene>
<feature type="compositionally biased region" description="Polar residues" evidence="1">
    <location>
        <begin position="391"/>
        <end position="404"/>
    </location>
</feature>
<feature type="region of interest" description="Disordered" evidence="1">
    <location>
        <begin position="359"/>
        <end position="506"/>
    </location>
</feature>
<feature type="region of interest" description="Disordered" evidence="1">
    <location>
        <begin position="217"/>
        <end position="236"/>
    </location>
</feature>
<protein>
    <submittedName>
        <fullName evidence="3">Uncharacterized protein</fullName>
    </submittedName>
</protein>
<evidence type="ECO:0000256" key="2">
    <source>
        <dbReference type="SAM" id="SignalP"/>
    </source>
</evidence>
<dbReference type="AlphaFoldDB" id="A0A1M8A6B1"/>
<feature type="chain" id="PRO_5012952367" evidence="2">
    <location>
        <begin position="20"/>
        <end position="506"/>
    </location>
</feature>
<evidence type="ECO:0000313" key="4">
    <source>
        <dbReference type="Proteomes" id="UP000186303"/>
    </source>
</evidence>
<dbReference type="InterPro" id="IPR013226">
    <property type="entry name" value="Pal1"/>
</dbReference>
<accession>A0A1M8A6B1</accession>
<feature type="region of interest" description="Disordered" evidence="1">
    <location>
        <begin position="75"/>
        <end position="157"/>
    </location>
</feature>
<dbReference type="EMBL" id="LT671823">
    <property type="protein sequence ID" value="SHO77898.1"/>
    <property type="molecule type" value="Genomic_DNA"/>
</dbReference>
<feature type="compositionally biased region" description="Polar residues" evidence="1">
    <location>
        <begin position="364"/>
        <end position="373"/>
    </location>
</feature>
<reference evidence="4" key="1">
    <citation type="journal article" date="2017" name="Nucleic Acids Res.">
        <title>Proteogenomics produces comprehensive and highly accurate protein-coding gene annotation in a complete genome assembly of Malassezia sympodialis.</title>
        <authorList>
            <person name="Zhu Y."/>
            <person name="Engstroem P.G."/>
            <person name="Tellgren-Roth C."/>
            <person name="Baudo C.D."/>
            <person name="Kennell J.C."/>
            <person name="Sun S."/>
            <person name="Billmyre R.B."/>
            <person name="Schroeder M.S."/>
            <person name="Andersson A."/>
            <person name="Holm T."/>
            <person name="Sigurgeirsson B."/>
            <person name="Wu G."/>
            <person name="Sankaranarayanan S.R."/>
            <person name="Siddharthan R."/>
            <person name="Sanyal K."/>
            <person name="Lundeberg J."/>
            <person name="Nystedt B."/>
            <person name="Boekhout T."/>
            <person name="Dawson T.L. Jr."/>
            <person name="Heitman J."/>
            <person name="Scheynius A."/>
            <person name="Lehtioe J."/>
        </authorList>
    </citation>
    <scope>NUCLEOTIDE SEQUENCE [LARGE SCALE GENOMIC DNA]</scope>
    <source>
        <strain evidence="4">ATCC 42132</strain>
    </source>
</reference>
<feature type="compositionally biased region" description="Basic residues" evidence="1">
    <location>
        <begin position="121"/>
        <end position="138"/>
    </location>
</feature>
<feature type="compositionally biased region" description="Basic and acidic residues" evidence="1">
    <location>
        <begin position="470"/>
        <end position="483"/>
    </location>
</feature>
<feature type="compositionally biased region" description="Low complexity" evidence="1">
    <location>
        <begin position="457"/>
        <end position="469"/>
    </location>
</feature>
<keyword evidence="4" id="KW-1185">Reference proteome</keyword>
<keyword evidence="2" id="KW-0732">Signal</keyword>
<dbReference type="Proteomes" id="UP000186303">
    <property type="component" value="Chromosome 3"/>
</dbReference>
<dbReference type="GO" id="GO:0005737">
    <property type="term" value="C:cytoplasm"/>
    <property type="evidence" value="ECO:0007669"/>
    <property type="project" value="TreeGrafter"/>
</dbReference>